<dbReference type="PANTHER" id="PTHR30244">
    <property type="entry name" value="TRANSAMINASE"/>
    <property type="match status" value="1"/>
</dbReference>
<name>A0A9W6B7B3_9FLAO</name>
<dbReference type="PANTHER" id="PTHR30244:SF34">
    <property type="entry name" value="DTDP-4-AMINO-4,6-DIDEOXYGALACTOSE TRANSAMINASE"/>
    <property type="match status" value="1"/>
</dbReference>
<accession>A0A9W6B7B3</accession>
<protein>
    <submittedName>
        <fullName evidence="5">Pyridoxal phosphate-dependent aminotransferase</fullName>
    </submittedName>
</protein>
<evidence type="ECO:0000256" key="3">
    <source>
        <dbReference type="PIRSR" id="PIRSR000390-2"/>
    </source>
</evidence>
<feature type="modified residue" description="N6-(pyridoxal phosphate)lysine" evidence="3">
    <location>
        <position position="186"/>
    </location>
</feature>
<dbReference type="GO" id="GO:0008483">
    <property type="term" value="F:transaminase activity"/>
    <property type="evidence" value="ECO:0007669"/>
    <property type="project" value="UniProtKB-KW"/>
</dbReference>
<comment type="similarity">
    <text evidence="1 4">Belongs to the DegT/DnrJ/EryC1 family.</text>
</comment>
<evidence type="ECO:0000256" key="4">
    <source>
        <dbReference type="RuleBase" id="RU004508"/>
    </source>
</evidence>
<dbReference type="SUPFAM" id="SSF53383">
    <property type="entry name" value="PLP-dependent transferases"/>
    <property type="match status" value="1"/>
</dbReference>
<keyword evidence="6" id="KW-1185">Reference proteome</keyword>
<dbReference type="Proteomes" id="UP001143545">
    <property type="component" value="Unassembled WGS sequence"/>
</dbReference>
<dbReference type="InterPro" id="IPR015424">
    <property type="entry name" value="PyrdxlP-dep_Trfase"/>
</dbReference>
<sequence length="373" mass="41933">MLSPACVNELEEEYVSKSFSDNWVAPGGPQCILFENELKKFFGNEVFPVLVSSGTAAIHLSLLALGVNKGDIVLVQSFTFAASVNPVLYVGAKPVLIGSELNTWNMCPEQLEKAILSYTNKGKLPKAIITVDLYGMPCNYTQIIEISKKYNIPVIEDSAEALGSSHQNQLCGTFGDYGIVSFNGNKIITMSSGGAVLCKTKERAEYIRFLANQAKDESSYYQHSQLGFNYAQSNMLAAMGRAQLTRLPNFIERRRAINAFYKSLFKSYDYIEVISEPTVAYISNYWLTCILIHPNEHGKSNKDVKEYLFSMGIESRYLWKPMHLQPLYEKAEYFGANLEDSLFENGLCLPSSPVLTNEDLRYIENTIKKYFKS</sequence>
<dbReference type="EMBL" id="BRVP01000012">
    <property type="protein sequence ID" value="GLB52890.1"/>
    <property type="molecule type" value="Genomic_DNA"/>
</dbReference>
<dbReference type="InterPro" id="IPR015422">
    <property type="entry name" value="PyrdxlP-dep_Trfase_small"/>
</dbReference>
<dbReference type="GO" id="GO:0000271">
    <property type="term" value="P:polysaccharide biosynthetic process"/>
    <property type="evidence" value="ECO:0007669"/>
    <property type="project" value="TreeGrafter"/>
</dbReference>
<reference evidence="5" key="1">
    <citation type="submission" date="2022-07" db="EMBL/GenBank/DDBJ databases">
        <title>Taxonomy of Novel Oxalotrophic and Methylotrophic Bacteria.</title>
        <authorList>
            <person name="Sahin N."/>
            <person name="Tani A."/>
        </authorList>
    </citation>
    <scope>NUCLEOTIDE SEQUENCE</scope>
    <source>
        <strain evidence="5">AM327</strain>
    </source>
</reference>
<gene>
    <name evidence="5" type="ORF">NBRC110019_19300</name>
</gene>
<dbReference type="PIRSF" id="PIRSF000390">
    <property type="entry name" value="PLP_StrS"/>
    <property type="match status" value="1"/>
</dbReference>
<proteinExistence type="inferred from homology"/>
<dbReference type="Gene3D" id="3.40.640.10">
    <property type="entry name" value="Type I PLP-dependent aspartate aminotransferase-like (Major domain)"/>
    <property type="match status" value="1"/>
</dbReference>
<feature type="active site" description="Proton acceptor" evidence="2">
    <location>
        <position position="186"/>
    </location>
</feature>
<dbReference type="InterPro" id="IPR000653">
    <property type="entry name" value="DegT/StrS_aminotransferase"/>
</dbReference>
<evidence type="ECO:0000256" key="2">
    <source>
        <dbReference type="PIRSR" id="PIRSR000390-1"/>
    </source>
</evidence>
<dbReference type="Pfam" id="PF01041">
    <property type="entry name" value="DegT_DnrJ_EryC1"/>
    <property type="match status" value="1"/>
</dbReference>
<comment type="caution">
    <text evidence="5">The sequence shown here is derived from an EMBL/GenBank/DDBJ whole genome shotgun (WGS) entry which is preliminary data.</text>
</comment>
<keyword evidence="3 4" id="KW-0663">Pyridoxal phosphate</keyword>
<dbReference type="InterPro" id="IPR015421">
    <property type="entry name" value="PyrdxlP-dep_Trfase_major"/>
</dbReference>
<evidence type="ECO:0000313" key="5">
    <source>
        <dbReference type="EMBL" id="GLB52890.1"/>
    </source>
</evidence>
<evidence type="ECO:0000313" key="6">
    <source>
        <dbReference type="Proteomes" id="UP001143545"/>
    </source>
</evidence>
<dbReference type="CDD" id="cd00616">
    <property type="entry name" value="AHBA_syn"/>
    <property type="match status" value="1"/>
</dbReference>
<dbReference type="GO" id="GO:0030170">
    <property type="term" value="F:pyridoxal phosphate binding"/>
    <property type="evidence" value="ECO:0007669"/>
    <property type="project" value="TreeGrafter"/>
</dbReference>
<keyword evidence="5" id="KW-0808">Transferase</keyword>
<keyword evidence="5" id="KW-0032">Aminotransferase</keyword>
<organism evidence="5 6">
    <name type="scientific">Neptunitalea chrysea</name>
    <dbReference type="NCBI Taxonomy" id="1647581"/>
    <lineage>
        <taxon>Bacteria</taxon>
        <taxon>Pseudomonadati</taxon>
        <taxon>Bacteroidota</taxon>
        <taxon>Flavobacteriia</taxon>
        <taxon>Flavobacteriales</taxon>
        <taxon>Flavobacteriaceae</taxon>
        <taxon>Neptunitalea</taxon>
    </lineage>
</organism>
<dbReference type="Gene3D" id="3.90.1150.10">
    <property type="entry name" value="Aspartate Aminotransferase, domain 1"/>
    <property type="match status" value="1"/>
</dbReference>
<evidence type="ECO:0000256" key="1">
    <source>
        <dbReference type="ARBA" id="ARBA00037999"/>
    </source>
</evidence>
<dbReference type="AlphaFoldDB" id="A0A9W6B7B3"/>